<feature type="region of interest" description="Disordered" evidence="1">
    <location>
        <begin position="108"/>
        <end position="136"/>
    </location>
</feature>
<dbReference type="RefSeq" id="WP_111219370.1">
    <property type="nucleotide sequence ID" value="NZ_CP117257.1"/>
</dbReference>
<accession>A0AAF1KWC4</accession>
<protein>
    <submittedName>
        <fullName evidence="2">Uncharacterized protein</fullName>
    </submittedName>
</protein>
<geneLocation type="plasmid" evidence="2 3">
    <name>pTi1078</name>
</geneLocation>
<organism evidence="2 3">
    <name type="scientific">Rhizobium tumorigenes</name>
    <dbReference type="NCBI Taxonomy" id="2041385"/>
    <lineage>
        <taxon>Bacteria</taxon>
        <taxon>Pseudomonadati</taxon>
        <taxon>Pseudomonadota</taxon>
        <taxon>Alphaproteobacteria</taxon>
        <taxon>Hyphomicrobiales</taxon>
        <taxon>Rhizobiaceae</taxon>
        <taxon>Rhizobium/Agrobacterium group</taxon>
        <taxon>Rhizobium</taxon>
    </lineage>
</organism>
<name>A0AAF1KWC4_9HYPH</name>
<gene>
    <name evidence="2" type="ORF">PR017_21755</name>
</gene>
<dbReference type="EMBL" id="CP117257">
    <property type="protein sequence ID" value="WFR98351.1"/>
    <property type="molecule type" value="Genomic_DNA"/>
</dbReference>
<dbReference type="Proteomes" id="UP000249499">
    <property type="component" value="Plasmid pTi1078"/>
</dbReference>
<sequence>MALREDEQAAAIAAEWGVDVELLEDSDWEIDSIDGNDGEVYGYLVRFADDTAPETLARLGLGSAVFERRVSINAFDEAEPDGPDEPGISRLGGTATFAGSSFAGNSFAVGDGAQRQPVEDDNEEYDGISSVEEPLPDISDFFDEEGDEELIPPTQRSNDDRRSYYIADSRYTPSRFRKLARGRKIQAMVQWFHDHYEDPAVRTPYESAEGGYQWIWGGPYDAREQFHDQFSDLAAADIIKAATQEVEKDGLVVWAPKERPEDYDQPDEPQFDFAGPVQGGSAGNNFRDANFSNLAFDPAALAGAARPGNELEALKSEMRERLDSLEVLIRQQMRFAANRGHNRPPELLEIERHIPQDRFQDVVAAITEIRQESESPTPQLIDIVEKASLFRRIAQFIKTGPGFVMGAAVSGIIGDAAVDAYKANQHQIYEALVLASNAVMAWVNHLLPF</sequence>
<evidence type="ECO:0000313" key="3">
    <source>
        <dbReference type="Proteomes" id="UP000249499"/>
    </source>
</evidence>
<keyword evidence="2" id="KW-0614">Plasmid</keyword>
<proteinExistence type="predicted"/>
<evidence type="ECO:0000313" key="2">
    <source>
        <dbReference type="EMBL" id="WFR98351.1"/>
    </source>
</evidence>
<evidence type="ECO:0000256" key="1">
    <source>
        <dbReference type="SAM" id="MobiDB-lite"/>
    </source>
</evidence>
<reference evidence="2 3" key="1">
    <citation type="journal article" date="2018" name="Sci. Rep.">
        <title>Rhizobium tumorigenes sp. nov., a novel plant tumorigenic bacterium isolated from cane gall tumors on thornless blackberry.</title>
        <authorList>
            <person name="Kuzmanovi N."/>
            <person name="Smalla K."/>
            <person name="Gronow S."/>
            <person name="PuBawska J."/>
        </authorList>
    </citation>
    <scope>NUCLEOTIDE SEQUENCE [LARGE SCALE GENOMIC DNA]</scope>
    <source>
        <strain evidence="2 3">1078</strain>
    </source>
</reference>
<dbReference type="KEGG" id="rtu:PR017_21755"/>
<reference evidence="3" key="2">
    <citation type="journal article" date="2023" name="MicrobiologyOpen">
        <title>Genomics of the tumorigenes clade of the family Rhizobiaceae and description of Rhizobium rhododendri sp. nov.</title>
        <authorList>
            <person name="Kuzmanovic N."/>
            <person name="diCenzo G.C."/>
            <person name="Bunk B."/>
            <person name="Sproeer C."/>
            <person name="Fruehling A."/>
            <person name="Neumann-Schaal M."/>
            <person name="Overmann J."/>
            <person name="Smalla K."/>
        </authorList>
    </citation>
    <scope>NUCLEOTIDE SEQUENCE [LARGE SCALE GENOMIC DNA]</scope>
    <source>
        <strain evidence="3">1078</strain>
        <plasmid evidence="3">pTi1078</plasmid>
    </source>
</reference>
<keyword evidence="3" id="KW-1185">Reference proteome</keyword>
<dbReference type="AlphaFoldDB" id="A0AAF1KWC4"/>